<proteinExistence type="predicted"/>
<sequence length="100" mass="10984">MVIAGRRNGNSSKFMATVLALFFMGLMLVEFATPTSTHNVWPRKMVGQQSYGYLEGEDLAIGGGKVAPQKRCLRTSTSRIPPPTKNEAQQEGYFPPPPLI</sequence>
<keyword evidence="2" id="KW-0732">Signal</keyword>
<accession>A0AAD3SSJ9</accession>
<evidence type="ECO:0000256" key="1">
    <source>
        <dbReference type="SAM" id="MobiDB-lite"/>
    </source>
</evidence>
<evidence type="ECO:0000313" key="3">
    <source>
        <dbReference type="EMBL" id="GMH16778.1"/>
    </source>
</evidence>
<gene>
    <name evidence="3" type="ORF">Nepgr_018619</name>
</gene>
<dbReference type="EMBL" id="BSYO01000017">
    <property type="protein sequence ID" value="GMH16778.1"/>
    <property type="molecule type" value="Genomic_DNA"/>
</dbReference>
<dbReference type="AlphaFoldDB" id="A0AAD3SSJ9"/>
<name>A0AAD3SSJ9_NEPGR</name>
<evidence type="ECO:0000256" key="2">
    <source>
        <dbReference type="SAM" id="SignalP"/>
    </source>
</evidence>
<keyword evidence="4" id="KW-1185">Reference proteome</keyword>
<feature type="chain" id="PRO_5041948639" evidence="2">
    <location>
        <begin position="32"/>
        <end position="100"/>
    </location>
</feature>
<protein>
    <submittedName>
        <fullName evidence="3">Uncharacterized protein</fullName>
    </submittedName>
</protein>
<comment type="caution">
    <text evidence="3">The sequence shown here is derived from an EMBL/GenBank/DDBJ whole genome shotgun (WGS) entry which is preliminary data.</text>
</comment>
<dbReference type="Proteomes" id="UP001279734">
    <property type="component" value="Unassembled WGS sequence"/>
</dbReference>
<evidence type="ECO:0000313" key="4">
    <source>
        <dbReference type="Proteomes" id="UP001279734"/>
    </source>
</evidence>
<feature type="signal peptide" evidence="2">
    <location>
        <begin position="1"/>
        <end position="31"/>
    </location>
</feature>
<reference evidence="3" key="1">
    <citation type="submission" date="2023-05" db="EMBL/GenBank/DDBJ databases">
        <title>Nepenthes gracilis genome sequencing.</title>
        <authorList>
            <person name="Fukushima K."/>
        </authorList>
    </citation>
    <scope>NUCLEOTIDE SEQUENCE</scope>
    <source>
        <strain evidence="3">SING2019-196</strain>
    </source>
</reference>
<feature type="region of interest" description="Disordered" evidence="1">
    <location>
        <begin position="75"/>
        <end position="100"/>
    </location>
</feature>
<organism evidence="3 4">
    <name type="scientific">Nepenthes gracilis</name>
    <name type="common">Slender pitcher plant</name>
    <dbReference type="NCBI Taxonomy" id="150966"/>
    <lineage>
        <taxon>Eukaryota</taxon>
        <taxon>Viridiplantae</taxon>
        <taxon>Streptophyta</taxon>
        <taxon>Embryophyta</taxon>
        <taxon>Tracheophyta</taxon>
        <taxon>Spermatophyta</taxon>
        <taxon>Magnoliopsida</taxon>
        <taxon>eudicotyledons</taxon>
        <taxon>Gunneridae</taxon>
        <taxon>Pentapetalae</taxon>
        <taxon>Caryophyllales</taxon>
        <taxon>Nepenthaceae</taxon>
        <taxon>Nepenthes</taxon>
    </lineage>
</organism>